<keyword evidence="2" id="KW-1185">Reference proteome</keyword>
<evidence type="ECO:0000313" key="2">
    <source>
        <dbReference type="Proteomes" id="UP000326601"/>
    </source>
</evidence>
<dbReference type="Proteomes" id="UP000326601">
    <property type="component" value="Segment"/>
</dbReference>
<accession>A0A5P8PJI2</accession>
<gene>
    <name evidence="1" type="ORF">CPT_Mendera_303</name>
</gene>
<sequence>MTELSVNKAFRDVMEVEELLAQVCKRIIERKKCFRARACARQAINTIAINTLDIPHGKNLFTRRPEAVCAP</sequence>
<proteinExistence type="predicted"/>
<name>A0A5P8PJI2_9CAUD</name>
<evidence type="ECO:0000313" key="1">
    <source>
        <dbReference type="EMBL" id="QFR56829.1"/>
    </source>
</evidence>
<organism evidence="1 2">
    <name type="scientific">Stenotrophomonas phage Mendera</name>
    <dbReference type="NCBI Taxonomy" id="2650877"/>
    <lineage>
        <taxon>Viruses</taxon>
        <taxon>Duplodnaviria</taxon>
        <taxon>Heunggongvirae</taxon>
        <taxon>Uroviricota</taxon>
        <taxon>Caudoviricetes</taxon>
        <taxon>Menderavirus</taxon>
        <taxon>Menderavirus mendera</taxon>
    </lineage>
</organism>
<protein>
    <submittedName>
        <fullName evidence="1">Uncharacterized protein</fullName>
    </submittedName>
</protein>
<dbReference type="EMBL" id="MN098328">
    <property type="protein sequence ID" value="QFR56829.1"/>
    <property type="molecule type" value="Genomic_DNA"/>
</dbReference>
<reference evidence="2" key="1">
    <citation type="submission" date="2019-06" db="EMBL/GenBank/DDBJ databases">
        <title>Complete genome sequence of Stenotrophomonas phage Mendera.</title>
        <authorList>
            <person name="Garza K."/>
            <person name="Newkirk H."/>
            <person name="Moreland R."/>
            <person name="Liu M."/>
            <person name="Ramsey J."/>
            <person name="Gonzalez C.F."/>
            <person name="Leavitt J."/>
        </authorList>
    </citation>
    <scope>NUCLEOTIDE SEQUENCE [LARGE SCALE GENOMIC DNA]</scope>
</reference>